<keyword evidence="2" id="KW-1185">Reference proteome</keyword>
<evidence type="ECO:0000313" key="2">
    <source>
        <dbReference type="Proteomes" id="UP000007755"/>
    </source>
</evidence>
<dbReference type="InParanoid" id="F4WRS0"/>
<dbReference type="EMBL" id="GL888292">
    <property type="protein sequence ID" value="EGI63077.1"/>
    <property type="molecule type" value="Genomic_DNA"/>
</dbReference>
<proteinExistence type="predicted"/>
<protein>
    <submittedName>
        <fullName evidence="1">Uncharacterized protein</fullName>
    </submittedName>
</protein>
<dbReference type="Proteomes" id="UP000007755">
    <property type="component" value="Unassembled WGS sequence"/>
</dbReference>
<sequence>MQYTPSSWLKELFARHHTESPRSMSYGPFSKTVYANFTETKNISGILRVLTNRSGLLTNVRSIIRKGTPSQISIGLTVEIWRVILPHEFQCAIGSARLRSVEIGSRDQPNC</sequence>
<name>F4WRS0_ACREC</name>
<evidence type="ECO:0000313" key="1">
    <source>
        <dbReference type="EMBL" id="EGI63077.1"/>
    </source>
</evidence>
<reference evidence="1" key="1">
    <citation type="submission" date="2011-02" db="EMBL/GenBank/DDBJ databases">
        <title>The genome of the leaf-cutting ant Acromyrmex echinatior suggests key adaptations to social evolution and fungus farming.</title>
        <authorList>
            <person name="Nygaard S."/>
            <person name="Zhang G."/>
        </authorList>
    </citation>
    <scope>NUCLEOTIDE SEQUENCE</scope>
</reference>
<dbReference type="AlphaFoldDB" id="F4WRS0"/>
<organism evidence="2">
    <name type="scientific">Acromyrmex echinatior</name>
    <name type="common">Panamanian leafcutter ant</name>
    <name type="synonym">Acromyrmex octospinosus echinatior</name>
    <dbReference type="NCBI Taxonomy" id="103372"/>
    <lineage>
        <taxon>Eukaryota</taxon>
        <taxon>Metazoa</taxon>
        <taxon>Ecdysozoa</taxon>
        <taxon>Arthropoda</taxon>
        <taxon>Hexapoda</taxon>
        <taxon>Insecta</taxon>
        <taxon>Pterygota</taxon>
        <taxon>Neoptera</taxon>
        <taxon>Endopterygota</taxon>
        <taxon>Hymenoptera</taxon>
        <taxon>Apocrita</taxon>
        <taxon>Aculeata</taxon>
        <taxon>Formicoidea</taxon>
        <taxon>Formicidae</taxon>
        <taxon>Myrmicinae</taxon>
        <taxon>Acromyrmex</taxon>
    </lineage>
</organism>
<accession>F4WRS0</accession>
<gene>
    <name evidence="1" type="ORF">G5I_08523</name>
</gene>